<dbReference type="PANTHER" id="PTHR43586">
    <property type="entry name" value="CYSTEINE DESULFURASE"/>
    <property type="match status" value="1"/>
</dbReference>
<dbReference type="InterPro" id="IPR015424">
    <property type="entry name" value="PyrdxlP-dep_Trfase"/>
</dbReference>
<keyword evidence="2" id="KW-0808">Transferase</keyword>
<dbReference type="SUPFAM" id="SSF53383">
    <property type="entry name" value="PLP-dependent transferases"/>
    <property type="match status" value="1"/>
</dbReference>
<dbReference type="Gene3D" id="3.90.1150.10">
    <property type="entry name" value="Aspartate Aminotransferase, domain 1"/>
    <property type="match status" value="1"/>
</dbReference>
<protein>
    <submittedName>
        <fullName evidence="2">Putative cysteine desulfurase</fullName>
        <ecNumber evidence="2">2.8.1.7</ecNumber>
    </submittedName>
</protein>
<dbReference type="RefSeq" id="WP_156328857.1">
    <property type="nucleotide sequence ID" value="NZ_CACRSW010000012.1"/>
</dbReference>
<accession>A0A6N2SL76</accession>
<feature type="domain" description="Aminotransferase class V" evidence="1">
    <location>
        <begin position="2"/>
        <end position="364"/>
    </location>
</feature>
<gene>
    <name evidence="2" type="primary">csd_1</name>
    <name evidence="2" type="ORF">AVLFYP127_00274</name>
</gene>
<dbReference type="InterPro" id="IPR000192">
    <property type="entry name" value="Aminotrans_V_dom"/>
</dbReference>
<dbReference type="EC" id="2.8.1.7" evidence="2"/>
<dbReference type="PANTHER" id="PTHR43586:SF4">
    <property type="entry name" value="ISOPENICILLIN N EPIMERASE"/>
    <property type="match status" value="1"/>
</dbReference>
<evidence type="ECO:0000259" key="1">
    <source>
        <dbReference type="Pfam" id="PF00266"/>
    </source>
</evidence>
<name>A0A6N2SL76_9FIRM</name>
<dbReference type="Pfam" id="PF00266">
    <property type="entry name" value="Aminotran_5"/>
    <property type="match status" value="1"/>
</dbReference>
<reference evidence="2" key="1">
    <citation type="submission" date="2019-11" db="EMBL/GenBank/DDBJ databases">
        <authorList>
            <person name="Feng L."/>
        </authorList>
    </citation>
    <scope>NUCLEOTIDE SEQUENCE</scope>
    <source>
        <strain evidence="2">AvaginalisLFYP127</strain>
    </source>
</reference>
<dbReference type="Gene3D" id="3.40.640.10">
    <property type="entry name" value="Type I PLP-dependent aspartate aminotransferase-like (Major domain)"/>
    <property type="match status" value="1"/>
</dbReference>
<evidence type="ECO:0000313" key="2">
    <source>
        <dbReference type="EMBL" id="VYS93318.1"/>
    </source>
</evidence>
<organism evidence="2">
    <name type="scientific">Anaerococcus vaginalis</name>
    <dbReference type="NCBI Taxonomy" id="33037"/>
    <lineage>
        <taxon>Bacteria</taxon>
        <taxon>Bacillati</taxon>
        <taxon>Bacillota</taxon>
        <taxon>Tissierellia</taxon>
        <taxon>Tissierellales</taxon>
        <taxon>Peptoniphilaceae</taxon>
        <taxon>Anaerococcus</taxon>
    </lineage>
</organism>
<dbReference type="GO" id="GO:0031071">
    <property type="term" value="F:cysteine desulfurase activity"/>
    <property type="evidence" value="ECO:0007669"/>
    <property type="project" value="UniProtKB-EC"/>
</dbReference>
<proteinExistence type="predicted"/>
<sequence length="377" mass="41757">MIYLDNAATTIDKDESVARAVYNAINSKSFGNPSRGAYKVSLDALNLLMQTRKEVGAYFGMDNPLNVVLCPNITFALNFVIKSLFTRGDHVITSLAEHNSVLRPLYNLAKNGTELSFIDIKDDFSLDLEKIESLVKKNTKALVITGASNVSGVLTDLDKASEICKKYKLKLIIDGAQVAGYVPFDIKKYPESIFLFTGHKGLHAPQGTGGFIVNGNFDFKQVFAGGSGFDSFSKTQPHVLPDLFEPGTANVHSFAGLKSAIEFLTENSQKDINELTKILYNGLKEIDGIKFYSNINLKHVPIISFNIKDIPANYIAMKIWDDYEICVRAGSHCAPLFHEKMGTKKQGIVRMSLSFYNTKEEIEKTIEAVKNIAKEKS</sequence>
<dbReference type="InterPro" id="IPR015422">
    <property type="entry name" value="PyrdxlP-dep_Trfase_small"/>
</dbReference>
<dbReference type="InterPro" id="IPR015421">
    <property type="entry name" value="PyrdxlP-dep_Trfase_major"/>
</dbReference>
<dbReference type="AlphaFoldDB" id="A0A6N2SL76"/>
<dbReference type="EMBL" id="CACRSW010000012">
    <property type="protein sequence ID" value="VYS93318.1"/>
    <property type="molecule type" value="Genomic_DNA"/>
</dbReference>